<evidence type="ECO:0000256" key="4">
    <source>
        <dbReference type="ARBA" id="ARBA00022801"/>
    </source>
</evidence>
<proteinExistence type="predicted"/>
<dbReference type="InterPro" id="IPR039537">
    <property type="entry name" value="Retrotran_Ty1/copia-like"/>
</dbReference>
<dbReference type="InterPro" id="IPR036397">
    <property type="entry name" value="RNaseH_sf"/>
</dbReference>
<protein>
    <submittedName>
        <fullName evidence="11">Unnamed protein product</fullName>
    </submittedName>
</protein>
<evidence type="ECO:0000256" key="8">
    <source>
        <dbReference type="ARBA" id="ARBA00022932"/>
    </source>
</evidence>
<dbReference type="GO" id="GO:0006310">
    <property type="term" value="P:DNA recombination"/>
    <property type="evidence" value="ECO:0007669"/>
    <property type="project" value="UniProtKB-KW"/>
</dbReference>
<dbReference type="GO" id="GO:0003964">
    <property type="term" value="F:RNA-directed DNA polymerase activity"/>
    <property type="evidence" value="ECO:0007669"/>
    <property type="project" value="UniProtKB-KW"/>
</dbReference>
<keyword evidence="6" id="KW-0229">DNA integration</keyword>
<keyword evidence="8" id="KW-0239">DNA-directed DNA polymerase</keyword>
<sequence>MAAVKPSMDSKRSMELLHQRFGHMGMSTVKLLASKLDVGIEINEKDLSFYDCVACAAGKAKRMSYARIPVRKSKTLMIDIGSMSEATVDGATMFLFIIDESTRHQCVYLLKKKSEAEGHIQALLNRLARRFPGKTVLRLRSDQGGEFSSNALSEFCDEQKFTNGYSPQENGIVERANGVVLPRLRAMLTATHLPNSLWGEALFHVVATLNRLPTKPLGLVSSHQKLFKTEPNLDDL</sequence>
<evidence type="ECO:0000256" key="1">
    <source>
        <dbReference type="ARBA" id="ARBA00022722"/>
    </source>
</evidence>
<keyword evidence="9" id="KW-0233">DNA recombination</keyword>
<keyword evidence="8" id="KW-0808">Transferase</keyword>
<dbReference type="GO" id="GO:0046872">
    <property type="term" value="F:metal ion binding"/>
    <property type="evidence" value="ECO:0007669"/>
    <property type="project" value="UniProtKB-KW"/>
</dbReference>
<keyword evidence="1" id="KW-0540">Nuclease</keyword>
<dbReference type="InterPro" id="IPR001584">
    <property type="entry name" value="Integrase_cat-core"/>
</dbReference>
<dbReference type="Proteomes" id="UP001165121">
    <property type="component" value="Unassembled WGS sequence"/>
</dbReference>
<dbReference type="SUPFAM" id="SSF53098">
    <property type="entry name" value="Ribonuclease H-like"/>
    <property type="match status" value="1"/>
</dbReference>
<dbReference type="GO" id="GO:0015074">
    <property type="term" value="P:DNA integration"/>
    <property type="evidence" value="ECO:0007669"/>
    <property type="project" value="UniProtKB-KW"/>
</dbReference>
<organism evidence="11 12">
    <name type="scientific">Phytophthora fragariaefolia</name>
    <dbReference type="NCBI Taxonomy" id="1490495"/>
    <lineage>
        <taxon>Eukaryota</taxon>
        <taxon>Sar</taxon>
        <taxon>Stramenopiles</taxon>
        <taxon>Oomycota</taxon>
        <taxon>Peronosporomycetes</taxon>
        <taxon>Peronosporales</taxon>
        <taxon>Peronosporaceae</taxon>
        <taxon>Phytophthora</taxon>
    </lineage>
</organism>
<keyword evidence="7" id="KW-0695">RNA-directed DNA polymerase</keyword>
<dbReference type="PROSITE" id="PS50994">
    <property type="entry name" value="INTEGRASE"/>
    <property type="match status" value="1"/>
</dbReference>
<name>A0A9W6U1N5_9STRA</name>
<keyword evidence="12" id="KW-1185">Reference proteome</keyword>
<gene>
    <name evidence="11" type="ORF">Pfra01_000385000</name>
</gene>
<dbReference type="GO" id="GO:0003887">
    <property type="term" value="F:DNA-directed DNA polymerase activity"/>
    <property type="evidence" value="ECO:0007669"/>
    <property type="project" value="UniProtKB-KW"/>
</dbReference>
<keyword evidence="8" id="KW-0548">Nucleotidyltransferase</keyword>
<evidence type="ECO:0000256" key="3">
    <source>
        <dbReference type="ARBA" id="ARBA00022759"/>
    </source>
</evidence>
<dbReference type="GO" id="GO:0003676">
    <property type="term" value="F:nucleic acid binding"/>
    <property type="evidence" value="ECO:0007669"/>
    <property type="project" value="InterPro"/>
</dbReference>
<dbReference type="InterPro" id="IPR012337">
    <property type="entry name" value="RNaseH-like_sf"/>
</dbReference>
<keyword evidence="2" id="KW-0479">Metal-binding</keyword>
<dbReference type="Pfam" id="PF13976">
    <property type="entry name" value="gag_pre-integrs"/>
    <property type="match status" value="1"/>
</dbReference>
<feature type="domain" description="Integrase catalytic" evidence="10">
    <location>
        <begin position="65"/>
        <end position="230"/>
    </location>
</feature>
<dbReference type="PANTHER" id="PTHR42648:SF11">
    <property type="entry name" value="TRANSPOSON TY4-P GAG-POL POLYPROTEIN"/>
    <property type="match status" value="1"/>
</dbReference>
<evidence type="ECO:0000259" key="10">
    <source>
        <dbReference type="PROSITE" id="PS50994"/>
    </source>
</evidence>
<reference evidence="11" key="1">
    <citation type="submission" date="2023-04" db="EMBL/GenBank/DDBJ databases">
        <title>Phytophthora fragariaefolia NBRC 109709.</title>
        <authorList>
            <person name="Ichikawa N."/>
            <person name="Sato H."/>
            <person name="Tonouchi N."/>
        </authorList>
    </citation>
    <scope>NUCLEOTIDE SEQUENCE</scope>
    <source>
        <strain evidence="11">NBRC 109709</strain>
    </source>
</reference>
<evidence type="ECO:0000256" key="6">
    <source>
        <dbReference type="ARBA" id="ARBA00022908"/>
    </source>
</evidence>
<dbReference type="Gene3D" id="3.30.420.10">
    <property type="entry name" value="Ribonuclease H-like superfamily/Ribonuclease H"/>
    <property type="match status" value="1"/>
</dbReference>
<dbReference type="EMBL" id="BSXT01000298">
    <property type="protein sequence ID" value="GMF23796.1"/>
    <property type="molecule type" value="Genomic_DNA"/>
</dbReference>
<evidence type="ECO:0000256" key="9">
    <source>
        <dbReference type="ARBA" id="ARBA00023172"/>
    </source>
</evidence>
<comment type="caution">
    <text evidence="11">The sequence shown here is derived from an EMBL/GenBank/DDBJ whole genome shotgun (WGS) entry which is preliminary data.</text>
</comment>
<evidence type="ECO:0000256" key="2">
    <source>
        <dbReference type="ARBA" id="ARBA00022723"/>
    </source>
</evidence>
<keyword evidence="5" id="KW-0460">Magnesium</keyword>
<evidence type="ECO:0000256" key="5">
    <source>
        <dbReference type="ARBA" id="ARBA00022842"/>
    </source>
</evidence>
<keyword evidence="3" id="KW-0255">Endonuclease</keyword>
<dbReference type="PANTHER" id="PTHR42648">
    <property type="entry name" value="TRANSPOSASE, PUTATIVE-RELATED"/>
    <property type="match status" value="1"/>
</dbReference>
<dbReference type="GO" id="GO:0016787">
    <property type="term" value="F:hydrolase activity"/>
    <property type="evidence" value="ECO:0007669"/>
    <property type="project" value="UniProtKB-KW"/>
</dbReference>
<evidence type="ECO:0000256" key="7">
    <source>
        <dbReference type="ARBA" id="ARBA00022918"/>
    </source>
</evidence>
<keyword evidence="4" id="KW-0378">Hydrolase</keyword>
<dbReference type="GO" id="GO:0004519">
    <property type="term" value="F:endonuclease activity"/>
    <property type="evidence" value="ECO:0007669"/>
    <property type="project" value="UniProtKB-KW"/>
</dbReference>
<accession>A0A9W6U1N5</accession>
<dbReference type="OrthoDB" id="113773at2759"/>
<evidence type="ECO:0000313" key="12">
    <source>
        <dbReference type="Proteomes" id="UP001165121"/>
    </source>
</evidence>
<evidence type="ECO:0000313" key="11">
    <source>
        <dbReference type="EMBL" id="GMF23796.1"/>
    </source>
</evidence>
<dbReference type="AlphaFoldDB" id="A0A9W6U1N5"/>
<dbReference type="InterPro" id="IPR025724">
    <property type="entry name" value="GAG-pre-integrase_dom"/>
</dbReference>